<keyword evidence="3" id="KW-1185">Reference proteome</keyword>
<dbReference type="RefSeq" id="WP_111728019.1">
    <property type="nucleotide sequence ID" value="NZ_QHKO01000001.1"/>
</dbReference>
<reference evidence="2 3" key="1">
    <citation type="submission" date="2018-05" db="EMBL/GenBank/DDBJ databases">
        <title>Lujinxingia marina gen. nov. sp. nov., a new facultative anaerobic member of the class Deltaproteobacteria, and proposal of Lujinxingaceae fam. nov.</title>
        <authorList>
            <person name="Li C.-M."/>
        </authorList>
    </citation>
    <scope>NUCLEOTIDE SEQUENCE [LARGE SCALE GENOMIC DNA]</scope>
    <source>
        <strain evidence="2 3">B210</strain>
    </source>
</reference>
<dbReference type="AlphaFoldDB" id="A0A328C8B9"/>
<feature type="signal peptide" evidence="1">
    <location>
        <begin position="1"/>
        <end position="22"/>
    </location>
</feature>
<dbReference type="EMBL" id="QHKO01000001">
    <property type="protein sequence ID" value="RAL24847.1"/>
    <property type="molecule type" value="Genomic_DNA"/>
</dbReference>
<gene>
    <name evidence="2" type="ORF">DL240_01150</name>
</gene>
<organism evidence="2 3">
    <name type="scientific">Lujinxingia litoralis</name>
    <dbReference type="NCBI Taxonomy" id="2211119"/>
    <lineage>
        <taxon>Bacteria</taxon>
        <taxon>Deltaproteobacteria</taxon>
        <taxon>Bradymonadales</taxon>
        <taxon>Lujinxingiaceae</taxon>
        <taxon>Lujinxingia</taxon>
    </lineage>
</organism>
<feature type="chain" id="PRO_5016335417" evidence="1">
    <location>
        <begin position="23"/>
        <end position="86"/>
    </location>
</feature>
<name>A0A328C8B9_9DELT</name>
<keyword evidence="1" id="KW-0732">Signal</keyword>
<proteinExistence type="predicted"/>
<protein>
    <submittedName>
        <fullName evidence="2">Uncharacterized protein</fullName>
    </submittedName>
</protein>
<sequence length="86" mass="9724">MKKALFGLVMAASMVLAGQAFAQDEGGDEPRSKFYDFENMLVEGEFRSPDLMNMEGRGQAQFQRLLNLKTSFLPKIQESTEEETLQ</sequence>
<accession>A0A328C8B9</accession>
<evidence type="ECO:0000313" key="3">
    <source>
        <dbReference type="Proteomes" id="UP000249169"/>
    </source>
</evidence>
<evidence type="ECO:0000313" key="2">
    <source>
        <dbReference type="EMBL" id="RAL24847.1"/>
    </source>
</evidence>
<dbReference type="Proteomes" id="UP000249169">
    <property type="component" value="Unassembled WGS sequence"/>
</dbReference>
<evidence type="ECO:0000256" key="1">
    <source>
        <dbReference type="SAM" id="SignalP"/>
    </source>
</evidence>
<dbReference type="OrthoDB" id="5516636at2"/>
<comment type="caution">
    <text evidence="2">The sequence shown here is derived from an EMBL/GenBank/DDBJ whole genome shotgun (WGS) entry which is preliminary data.</text>
</comment>